<dbReference type="SUPFAM" id="SSF48150">
    <property type="entry name" value="DNA-glycosylase"/>
    <property type="match status" value="1"/>
</dbReference>
<evidence type="ECO:0000313" key="7">
    <source>
        <dbReference type="EMBL" id="OEH48498.1"/>
    </source>
</evidence>
<evidence type="ECO:0000256" key="2">
    <source>
        <dbReference type="ARBA" id="ARBA00010817"/>
    </source>
</evidence>
<protein>
    <recommendedName>
        <fullName evidence="3">DNA-3-methyladenine glycosylase II</fullName>
        <ecNumber evidence="3">3.2.2.21</ecNumber>
    </recommendedName>
</protein>
<evidence type="ECO:0000256" key="3">
    <source>
        <dbReference type="ARBA" id="ARBA00012000"/>
    </source>
</evidence>
<accession>A0A1E5JWM4</accession>
<comment type="similarity">
    <text evidence="2">Belongs to the alkylbase DNA glycosidase AlkA family.</text>
</comment>
<proteinExistence type="inferred from homology"/>
<feature type="domain" description="HhH-GPD" evidence="6">
    <location>
        <begin position="133"/>
        <end position="292"/>
    </location>
</feature>
<evidence type="ECO:0000256" key="1">
    <source>
        <dbReference type="ARBA" id="ARBA00000086"/>
    </source>
</evidence>
<dbReference type="GO" id="GO:0043916">
    <property type="term" value="F:DNA-7-methylguanine glycosylase activity"/>
    <property type="evidence" value="ECO:0007669"/>
    <property type="project" value="TreeGrafter"/>
</dbReference>
<dbReference type="SMART" id="SM00478">
    <property type="entry name" value="ENDO3c"/>
    <property type="match status" value="1"/>
</dbReference>
<dbReference type="PATRIC" id="fig|45071.6.peg.2280"/>
<evidence type="ECO:0000256" key="5">
    <source>
        <dbReference type="ARBA" id="ARBA00023204"/>
    </source>
</evidence>
<sequence>MHTSFLLQPIYPFRLDYTIWALRRRGKNIVDLWSHERYTRLFFIENQLIKVDVEQKNEKDILVSTNIKISSQIKIELIRLLEMMFGLNRNLHNFYRIAEEDPYLTSMVSQFKGLKPPRFPSIFEALVNAISCQQLSLDAGLQIQNRFVQYVGKSMNDAFGTFYLFPLPKDVASCSIPELKKLGFSTNKCRTLIELSLRIIADETLFDNLEDRTNNEIVTFLCQFKGIGRWSAEYVLLRGLGKIEMFPGDDVGAAKNLQLLLGIKTKLDYEQISKITKKWYPYAGFIYFHLLLQKLNNKGLLDKPNLNSQDA</sequence>
<dbReference type="GO" id="GO:0005737">
    <property type="term" value="C:cytoplasm"/>
    <property type="evidence" value="ECO:0007669"/>
    <property type="project" value="TreeGrafter"/>
</dbReference>
<dbReference type="Gene3D" id="1.10.340.30">
    <property type="entry name" value="Hypothetical protein, domain 2"/>
    <property type="match status" value="1"/>
</dbReference>
<dbReference type="PANTHER" id="PTHR43003">
    <property type="entry name" value="DNA-3-METHYLADENINE GLYCOSYLASE"/>
    <property type="match status" value="1"/>
</dbReference>
<evidence type="ECO:0000313" key="8">
    <source>
        <dbReference type="Proteomes" id="UP000095229"/>
    </source>
</evidence>
<dbReference type="GO" id="GO:0006307">
    <property type="term" value="P:DNA alkylation repair"/>
    <property type="evidence" value="ECO:0007669"/>
    <property type="project" value="TreeGrafter"/>
</dbReference>
<dbReference type="GO" id="GO:0006285">
    <property type="term" value="P:base-excision repair, AP site formation"/>
    <property type="evidence" value="ECO:0007669"/>
    <property type="project" value="TreeGrafter"/>
</dbReference>
<dbReference type="GO" id="GO:0008725">
    <property type="term" value="F:DNA-3-methyladenine glycosylase activity"/>
    <property type="evidence" value="ECO:0007669"/>
    <property type="project" value="TreeGrafter"/>
</dbReference>
<dbReference type="InterPro" id="IPR003265">
    <property type="entry name" value="HhH-GPD_domain"/>
</dbReference>
<dbReference type="PROSITE" id="PS00516">
    <property type="entry name" value="ALKYLBASE_DNA_GLYCOS"/>
    <property type="match status" value="1"/>
</dbReference>
<dbReference type="Proteomes" id="UP000095229">
    <property type="component" value="Unassembled WGS sequence"/>
</dbReference>
<organism evidence="7 8">
    <name type="scientific">Legionella parisiensis</name>
    <dbReference type="NCBI Taxonomy" id="45071"/>
    <lineage>
        <taxon>Bacteria</taxon>
        <taxon>Pseudomonadati</taxon>
        <taxon>Pseudomonadota</taxon>
        <taxon>Gammaproteobacteria</taxon>
        <taxon>Legionellales</taxon>
        <taxon>Legionellaceae</taxon>
        <taxon>Legionella</taxon>
    </lineage>
</organism>
<dbReference type="Pfam" id="PF00730">
    <property type="entry name" value="HhH-GPD"/>
    <property type="match status" value="1"/>
</dbReference>
<reference evidence="7 8" key="1">
    <citation type="submission" date="2016-02" db="EMBL/GenBank/DDBJ databases">
        <title>Secondary metabolites in Legionella.</title>
        <authorList>
            <person name="Tobias N.J."/>
            <person name="Bode H.B."/>
        </authorList>
    </citation>
    <scope>NUCLEOTIDE SEQUENCE [LARGE SCALE GENOMIC DNA]</scope>
    <source>
        <strain evidence="7 8">DSM 19216</strain>
    </source>
</reference>
<comment type="catalytic activity">
    <reaction evidence="1">
        <text>Hydrolysis of alkylated DNA, releasing 3-methyladenine, 3-methylguanine, 7-methylguanine and 7-methyladenine.</text>
        <dbReference type="EC" id="3.2.2.21"/>
    </reaction>
</comment>
<dbReference type="InterPro" id="IPR011257">
    <property type="entry name" value="DNA_glycosylase"/>
</dbReference>
<dbReference type="Gene3D" id="3.30.310.20">
    <property type="entry name" value="DNA-3-methyladenine glycosylase AlkA, N-terminal domain"/>
    <property type="match status" value="1"/>
</dbReference>
<dbReference type="EC" id="3.2.2.21" evidence="3"/>
<dbReference type="InterPro" id="IPR000035">
    <property type="entry name" value="Alkylbase_DNA_glycsylse_CS"/>
</dbReference>
<evidence type="ECO:0000259" key="6">
    <source>
        <dbReference type="SMART" id="SM00478"/>
    </source>
</evidence>
<evidence type="ECO:0000256" key="4">
    <source>
        <dbReference type="ARBA" id="ARBA00022763"/>
    </source>
</evidence>
<dbReference type="OrthoDB" id="9811249at2"/>
<dbReference type="Gene3D" id="1.10.1670.10">
    <property type="entry name" value="Helix-hairpin-Helix base-excision DNA repair enzymes (C-terminal)"/>
    <property type="match status" value="1"/>
</dbReference>
<gene>
    <name evidence="7" type="primary">alkA_1</name>
    <name evidence="7" type="ORF">lpari_00501</name>
</gene>
<keyword evidence="5" id="KW-0234">DNA repair</keyword>
<dbReference type="PANTHER" id="PTHR43003:SF5">
    <property type="entry name" value="DNA-3-METHYLADENINE GLYCOSYLASE"/>
    <property type="match status" value="1"/>
</dbReference>
<keyword evidence="4" id="KW-0227">DNA damage</keyword>
<name>A0A1E5JWM4_9GAMM</name>
<dbReference type="STRING" id="45071.Lpar_2124"/>
<dbReference type="InterPro" id="IPR037046">
    <property type="entry name" value="AlkA_N_sf"/>
</dbReference>
<dbReference type="GO" id="GO:0032993">
    <property type="term" value="C:protein-DNA complex"/>
    <property type="evidence" value="ECO:0007669"/>
    <property type="project" value="TreeGrafter"/>
</dbReference>
<keyword evidence="8" id="KW-1185">Reference proteome</keyword>
<dbReference type="CDD" id="cd00056">
    <property type="entry name" value="ENDO3c"/>
    <property type="match status" value="1"/>
</dbReference>
<dbReference type="InterPro" id="IPR051912">
    <property type="entry name" value="Alkylbase_DNA_Glycosylase/TA"/>
</dbReference>
<dbReference type="RefSeq" id="WP_058517920.1">
    <property type="nucleotide sequence ID" value="NZ_CAAAIE010000014.1"/>
</dbReference>
<comment type="caution">
    <text evidence="7">The sequence shown here is derived from an EMBL/GenBank/DDBJ whole genome shotgun (WGS) entry which is preliminary data.</text>
</comment>
<dbReference type="GO" id="GO:0032131">
    <property type="term" value="F:alkylated DNA binding"/>
    <property type="evidence" value="ECO:0007669"/>
    <property type="project" value="TreeGrafter"/>
</dbReference>
<dbReference type="AlphaFoldDB" id="A0A1E5JWM4"/>
<dbReference type="EMBL" id="LSOG01000015">
    <property type="protein sequence ID" value="OEH48498.1"/>
    <property type="molecule type" value="Genomic_DNA"/>
</dbReference>
<dbReference type="InterPro" id="IPR023170">
    <property type="entry name" value="HhH_base_excis_C"/>
</dbReference>